<accession>A0AA35SV56</accession>
<evidence type="ECO:0000313" key="1">
    <source>
        <dbReference type="EMBL" id="CAI8036002.1"/>
    </source>
</evidence>
<name>A0AA35SV56_GEOBA</name>
<organism evidence="1 2">
    <name type="scientific">Geodia barretti</name>
    <name type="common">Barrett's horny sponge</name>
    <dbReference type="NCBI Taxonomy" id="519541"/>
    <lineage>
        <taxon>Eukaryota</taxon>
        <taxon>Metazoa</taxon>
        <taxon>Porifera</taxon>
        <taxon>Demospongiae</taxon>
        <taxon>Heteroscleromorpha</taxon>
        <taxon>Tetractinellida</taxon>
        <taxon>Astrophorina</taxon>
        <taxon>Geodiidae</taxon>
        <taxon>Geodia</taxon>
    </lineage>
</organism>
<dbReference type="EMBL" id="CASHTH010002839">
    <property type="protein sequence ID" value="CAI8036002.1"/>
    <property type="molecule type" value="Genomic_DNA"/>
</dbReference>
<protein>
    <submittedName>
        <fullName evidence="1">Uncharacterized protein</fullName>
    </submittedName>
</protein>
<dbReference type="AlphaFoldDB" id="A0AA35SV56"/>
<feature type="non-terminal residue" evidence="1">
    <location>
        <position position="1"/>
    </location>
</feature>
<proteinExistence type="predicted"/>
<comment type="caution">
    <text evidence="1">The sequence shown here is derived from an EMBL/GenBank/DDBJ whole genome shotgun (WGS) entry which is preliminary data.</text>
</comment>
<sequence length="82" mass="9305">AFLPLPAAYLYTIHSFPSSKTQKLAIFHITSFVEKPEGLEANVLHHKQEVYMHTCVDTHSTRIASRSARELTGVFCFSRRSP</sequence>
<evidence type="ECO:0000313" key="2">
    <source>
        <dbReference type="Proteomes" id="UP001174909"/>
    </source>
</evidence>
<gene>
    <name evidence="1" type="ORF">GBAR_LOCUS20198</name>
</gene>
<keyword evidence="2" id="KW-1185">Reference proteome</keyword>
<reference evidence="1" key="1">
    <citation type="submission" date="2023-03" db="EMBL/GenBank/DDBJ databases">
        <authorList>
            <person name="Steffen K."/>
            <person name="Cardenas P."/>
        </authorList>
    </citation>
    <scope>NUCLEOTIDE SEQUENCE</scope>
</reference>
<dbReference type="Proteomes" id="UP001174909">
    <property type="component" value="Unassembled WGS sequence"/>
</dbReference>